<evidence type="ECO:0000313" key="3">
    <source>
        <dbReference type="EMBL" id="EED88777.1"/>
    </source>
</evidence>
<keyword evidence="4" id="KW-1185">Reference proteome</keyword>
<feature type="compositionally biased region" description="Polar residues" evidence="1">
    <location>
        <begin position="117"/>
        <end position="135"/>
    </location>
</feature>
<feature type="transmembrane region" description="Helical" evidence="2">
    <location>
        <begin position="7"/>
        <end position="30"/>
    </location>
</feature>
<keyword evidence="2" id="KW-0472">Membrane</keyword>
<evidence type="ECO:0000313" key="4">
    <source>
        <dbReference type="Proteomes" id="UP000001449"/>
    </source>
</evidence>
<dbReference type="Proteomes" id="UP000001449">
    <property type="component" value="Chromosome 14"/>
</dbReference>
<protein>
    <submittedName>
        <fullName evidence="3">Uncharacterized protein</fullName>
    </submittedName>
</protein>
<proteinExistence type="predicted"/>
<dbReference type="PaxDb" id="35128-Thaps9865"/>
<evidence type="ECO:0000256" key="1">
    <source>
        <dbReference type="SAM" id="MobiDB-lite"/>
    </source>
</evidence>
<evidence type="ECO:0000256" key="2">
    <source>
        <dbReference type="SAM" id="Phobius"/>
    </source>
</evidence>
<dbReference type="RefSeq" id="XP_002293768.1">
    <property type="nucleotide sequence ID" value="XM_002293732.1"/>
</dbReference>
<reference evidence="3 4" key="1">
    <citation type="journal article" date="2004" name="Science">
        <title>The genome of the diatom Thalassiosira pseudonana: ecology, evolution, and metabolism.</title>
        <authorList>
            <person name="Armbrust E.V."/>
            <person name="Berges J.A."/>
            <person name="Bowler C."/>
            <person name="Green B.R."/>
            <person name="Martinez D."/>
            <person name="Putnam N.H."/>
            <person name="Zhou S."/>
            <person name="Allen A.E."/>
            <person name="Apt K.E."/>
            <person name="Bechner M."/>
            <person name="Brzezinski M.A."/>
            <person name="Chaal B.K."/>
            <person name="Chiovitti A."/>
            <person name="Davis A.K."/>
            <person name="Demarest M.S."/>
            <person name="Detter J.C."/>
            <person name="Glavina T."/>
            <person name="Goodstein D."/>
            <person name="Hadi M.Z."/>
            <person name="Hellsten U."/>
            <person name="Hildebrand M."/>
            <person name="Jenkins B.D."/>
            <person name="Jurka J."/>
            <person name="Kapitonov V.V."/>
            <person name="Kroger N."/>
            <person name="Lau W.W."/>
            <person name="Lane T.W."/>
            <person name="Larimer F.W."/>
            <person name="Lippmeier J.C."/>
            <person name="Lucas S."/>
            <person name="Medina M."/>
            <person name="Montsant A."/>
            <person name="Obornik M."/>
            <person name="Parker M.S."/>
            <person name="Palenik B."/>
            <person name="Pazour G.J."/>
            <person name="Richardson P.M."/>
            <person name="Rynearson T.A."/>
            <person name="Saito M.A."/>
            <person name="Schwartz D.C."/>
            <person name="Thamatrakoln K."/>
            <person name="Valentin K."/>
            <person name="Vardi A."/>
            <person name="Wilkerson F.P."/>
            <person name="Rokhsar D.S."/>
        </authorList>
    </citation>
    <scope>NUCLEOTIDE SEQUENCE [LARGE SCALE GENOMIC DNA]</scope>
    <source>
        <strain evidence="3 4">CCMP1335</strain>
    </source>
</reference>
<accession>B8CCI1</accession>
<feature type="region of interest" description="Disordered" evidence="1">
    <location>
        <begin position="112"/>
        <end position="135"/>
    </location>
</feature>
<feature type="compositionally biased region" description="Polar residues" evidence="1">
    <location>
        <begin position="183"/>
        <end position="208"/>
    </location>
</feature>
<name>B8CCI1_THAPS</name>
<keyword evidence="2" id="KW-1133">Transmembrane helix</keyword>
<gene>
    <name evidence="3" type="ORF">THAPSDRAFT_9865</name>
</gene>
<feature type="region of interest" description="Disordered" evidence="1">
    <location>
        <begin position="183"/>
        <end position="223"/>
    </location>
</feature>
<keyword evidence="2" id="KW-0812">Transmembrane</keyword>
<dbReference type="Gene3D" id="2.170.150.70">
    <property type="match status" value="1"/>
</dbReference>
<dbReference type="KEGG" id="tps:THAPSDRAFT_9865"/>
<dbReference type="InParanoid" id="B8CCI1"/>
<dbReference type="HOGENOM" id="CLU_699259_0_0_1"/>
<reference evidence="3 4" key="2">
    <citation type="journal article" date="2008" name="Nature">
        <title>The Phaeodactylum genome reveals the evolutionary history of diatom genomes.</title>
        <authorList>
            <person name="Bowler C."/>
            <person name="Allen A.E."/>
            <person name="Badger J.H."/>
            <person name="Grimwood J."/>
            <person name="Jabbari K."/>
            <person name="Kuo A."/>
            <person name="Maheswari U."/>
            <person name="Martens C."/>
            <person name="Maumus F."/>
            <person name="Otillar R.P."/>
            <person name="Rayko E."/>
            <person name="Salamov A."/>
            <person name="Vandepoele K."/>
            <person name="Beszteri B."/>
            <person name="Gruber A."/>
            <person name="Heijde M."/>
            <person name="Katinka M."/>
            <person name="Mock T."/>
            <person name="Valentin K."/>
            <person name="Verret F."/>
            <person name="Berges J.A."/>
            <person name="Brownlee C."/>
            <person name="Cadoret J.P."/>
            <person name="Chiovitti A."/>
            <person name="Choi C.J."/>
            <person name="Coesel S."/>
            <person name="De Martino A."/>
            <person name="Detter J.C."/>
            <person name="Durkin C."/>
            <person name="Falciatore A."/>
            <person name="Fournet J."/>
            <person name="Haruta M."/>
            <person name="Huysman M.J."/>
            <person name="Jenkins B.D."/>
            <person name="Jiroutova K."/>
            <person name="Jorgensen R.E."/>
            <person name="Joubert Y."/>
            <person name="Kaplan A."/>
            <person name="Kroger N."/>
            <person name="Kroth P.G."/>
            <person name="La Roche J."/>
            <person name="Lindquist E."/>
            <person name="Lommer M."/>
            <person name="Martin-Jezequel V."/>
            <person name="Lopez P.J."/>
            <person name="Lucas S."/>
            <person name="Mangogna M."/>
            <person name="McGinnis K."/>
            <person name="Medlin L.K."/>
            <person name="Montsant A."/>
            <person name="Oudot-Le Secq M.P."/>
            <person name="Napoli C."/>
            <person name="Obornik M."/>
            <person name="Parker M.S."/>
            <person name="Petit J.L."/>
            <person name="Porcel B.M."/>
            <person name="Poulsen N."/>
            <person name="Robison M."/>
            <person name="Rychlewski L."/>
            <person name="Rynearson T.A."/>
            <person name="Schmutz J."/>
            <person name="Shapiro H."/>
            <person name="Siaut M."/>
            <person name="Stanley M."/>
            <person name="Sussman M.R."/>
            <person name="Taylor A.R."/>
            <person name="Vardi A."/>
            <person name="von Dassow P."/>
            <person name="Vyverman W."/>
            <person name="Willis A."/>
            <person name="Wyrwicz L.S."/>
            <person name="Rokhsar D.S."/>
            <person name="Weissenbach J."/>
            <person name="Armbrust E.V."/>
            <person name="Green B.R."/>
            <person name="Van de Peer Y."/>
            <person name="Grigoriev I.V."/>
        </authorList>
    </citation>
    <scope>NUCLEOTIDE SEQUENCE [LARGE SCALE GENOMIC DNA]</scope>
    <source>
        <strain evidence="3 4">CCMP1335</strain>
    </source>
</reference>
<sequence length="395" mass="42643">MGRGIVSIVALAIVALFTSWWVLITVYFHWFHSFYWFCTSNTVYHTTNRQLRGPQHLHAIESPGKIRYPHVPTIANQFQLIRGESAMKFYYVDDTNDDASSIASSIASNNIGREATHNNNSGQHRNSNTQQQSSGAHGFCGNCGVHILRAPSRSSDALEINANCLEDGKTKFVYRKTLSSASSLTNSEHLTGNGSGLARQSTSNTTLSIEGGVDSTDAMGTQQRSNAIETVDENEAFLGGSARFWENLDDRPAPPESYADKFMSASTNESDSYHDTQPLTQSVAESDDYSMGSSSITAASTLHLAPYSSVSVASGGGASIQNRMGMPPLLPSSGSVKTLPPRFAEQHRSTMMGGYGTSTNRSVGAGVGGSNWSIASMESNDLDGDIGIRLFRPRR</sequence>
<dbReference type="EMBL" id="CM000649">
    <property type="protein sequence ID" value="EED88777.1"/>
    <property type="molecule type" value="Genomic_DNA"/>
</dbReference>
<dbReference type="GeneID" id="7452694"/>
<organism evidence="3 4">
    <name type="scientific">Thalassiosira pseudonana</name>
    <name type="common">Marine diatom</name>
    <name type="synonym">Cyclotella nana</name>
    <dbReference type="NCBI Taxonomy" id="35128"/>
    <lineage>
        <taxon>Eukaryota</taxon>
        <taxon>Sar</taxon>
        <taxon>Stramenopiles</taxon>
        <taxon>Ochrophyta</taxon>
        <taxon>Bacillariophyta</taxon>
        <taxon>Coscinodiscophyceae</taxon>
        <taxon>Thalassiosirophycidae</taxon>
        <taxon>Thalassiosirales</taxon>
        <taxon>Thalassiosiraceae</taxon>
        <taxon>Thalassiosira</taxon>
    </lineage>
</organism>
<dbReference type="AlphaFoldDB" id="B8CCI1"/>